<dbReference type="PROSITE" id="PS50082">
    <property type="entry name" value="WD_REPEATS_2"/>
    <property type="match status" value="5"/>
</dbReference>
<dbReference type="GO" id="GO:0005730">
    <property type="term" value="C:nucleolus"/>
    <property type="evidence" value="ECO:0007669"/>
    <property type="project" value="UniProtKB-SubCell"/>
</dbReference>
<comment type="subcellular location">
    <subcellularLocation>
        <location evidence="6">Nucleus</location>
        <location evidence="6">Nucleolus</location>
    </subcellularLocation>
    <subcellularLocation>
        <location evidence="6">Nucleus</location>
        <location evidence="6">Nucleoplasm</location>
    </subcellularLocation>
</comment>
<dbReference type="InterPro" id="IPR020472">
    <property type="entry name" value="WD40_PAC1"/>
</dbReference>
<evidence type="ECO:0000256" key="8">
    <source>
        <dbReference type="SAM" id="MobiDB-lite"/>
    </source>
</evidence>
<dbReference type="PRINTS" id="PR00320">
    <property type="entry name" value="GPROTEINBRPT"/>
</dbReference>
<dbReference type="FunFam" id="2.130.10.10:FF:001898">
    <property type="entry name" value="Ribosome biogenesis protein WDR12 homolog"/>
    <property type="match status" value="1"/>
</dbReference>
<dbReference type="EMBL" id="HBUF01197613">
    <property type="protein sequence ID" value="CAG6660658.1"/>
    <property type="molecule type" value="Transcribed_RNA"/>
</dbReference>
<keyword evidence="1 6" id="KW-0690">Ribosome biogenesis</keyword>
<comment type="function">
    <text evidence="6">Required for maturation of ribosomal RNAs and formation of the large ribosomal subunit.</text>
</comment>
<comment type="similarity">
    <text evidence="6">Belongs to the WD repeat WDR12/YTM1 family.</text>
</comment>
<proteinExistence type="inferred from homology"/>
<accession>A0A8D8WHQ6</accession>
<dbReference type="GO" id="GO:0043021">
    <property type="term" value="F:ribonucleoprotein complex binding"/>
    <property type="evidence" value="ECO:0007669"/>
    <property type="project" value="UniProtKB-UniRule"/>
</dbReference>
<dbReference type="CDD" id="cd00200">
    <property type="entry name" value="WD40"/>
    <property type="match status" value="1"/>
</dbReference>
<keyword evidence="5 6" id="KW-0539">Nucleus</keyword>
<dbReference type="HAMAP" id="MF_03029">
    <property type="entry name" value="WDR12"/>
    <property type="match status" value="1"/>
</dbReference>
<dbReference type="GO" id="GO:0000463">
    <property type="term" value="P:maturation of LSU-rRNA from tricistronic rRNA transcript (SSU-rRNA, 5.8S rRNA, LSU-rRNA)"/>
    <property type="evidence" value="ECO:0007669"/>
    <property type="project" value="UniProtKB-UniRule"/>
</dbReference>
<feature type="repeat" description="WD" evidence="7">
    <location>
        <begin position="117"/>
        <end position="143"/>
    </location>
</feature>
<dbReference type="Pfam" id="PF08154">
    <property type="entry name" value="NLE"/>
    <property type="match status" value="1"/>
</dbReference>
<keyword evidence="3 7" id="KW-0853">WD repeat</keyword>
<dbReference type="GO" id="GO:0005654">
    <property type="term" value="C:nucleoplasm"/>
    <property type="evidence" value="ECO:0007669"/>
    <property type="project" value="UniProtKB-SubCell"/>
</dbReference>
<feature type="repeat" description="WD" evidence="7">
    <location>
        <begin position="272"/>
        <end position="303"/>
    </location>
</feature>
<dbReference type="PROSITE" id="PS50294">
    <property type="entry name" value="WD_REPEATS_REGION"/>
    <property type="match status" value="3"/>
</dbReference>
<feature type="repeat" description="WD" evidence="7">
    <location>
        <begin position="401"/>
        <end position="432"/>
    </location>
</feature>
<dbReference type="Gene3D" id="2.130.10.10">
    <property type="entry name" value="YVTN repeat-like/Quinoprotein amine dehydrogenase"/>
    <property type="match status" value="1"/>
</dbReference>
<sequence>MAEDENAVVEPSEEISSEVQVKFFTKQEKFAVPDTVFAVQGNLAVPGLNSLINEILKEVSNDDEYKPVQFDFLVAGELLRTTITSFLESKGVSCENVIDVEYLESTPTPSPLDCILHDDWVAAIDFYKDWILTGSYDHSIHIWTRRGEHKLNIPGHGGPVKGVAWLYNDGTDAAFISVSTDQTAMLWEWKIESNSIECIHVCRGHERGLEAVTVSENRQQFATGGWDTLLKIWSADVSKHRGEENEGEEGTTSKKRKKEYSSASSRTPLITLKGHKEAISAVQWIATDEILTSSWDHTLKLWDAELGGMKSEIVGNKSFFDVHYSPLSKLIITASADKQIRLYDPRVRDGAIVQSTFSSHKEWVQSVRWSPIDSQLFTSASFDNTVKLWDLRSSKVALFDMLGHEDKVMCVNWSDYRYIMSGGQDNSVRIFKTKHQPKSAGDAKKSTVSQ</sequence>
<evidence type="ECO:0000259" key="9">
    <source>
        <dbReference type="Pfam" id="PF08154"/>
    </source>
</evidence>
<name>A0A8D8WHQ6_9HEMI</name>
<dbReference type="SMART" id="SM00320">
    <property type="entry name" value="WD40"/>
    <property type="match status" value="7"/>
</dbReference>
<feature type="repeat" description="WD" evidence="7">
    <location>
        <begin position="357"/>
        <end position="399"/>
    </location>
</feature>
<dbReference type="InterPro" id="IPR001680">
    <property type="entry name" value="WD40_rpt"/>
</dbReference>
<keyword evidence="4" id="KW-0677">Repeat</keyword>
<dbReference type="GO" id="GO:0000466">
    <property type="term" value="P:maturation of 5.8S rRNA from tricistronic rRNA transcript (SSU-rRNA, 5.8S rRNA, LSU-rRNA)"/>
    <property type="evidence" value="ECO:0007669"/>
    <property type="project" value="UniProtKB-UniRule"/>
</dbReference>
<evidence type="ECO:0000256" key="2">
    <source>
        <dbReference type="ARBA" id="ARBA00022552"/>
    </source>
</evidence>
<dbReference type="AlphaFoldDB" id="A0A8D8WHQ6"/>
<keyword evidence="2 6" id="KW-0698">rRNA processing</keyword>
<evidence type="ECO:0000256" key="3">
    <source>
        <dbReference type="ARBA" id="ARBA00022574"/>
    </source>
</evidence>
<dbReference type="InterPro" id="IPR012972">
    <property type="entry name" value="NLE"/>
</dbReference>
<dbReference type="InterPro" id="IPR028599">
    <property type="entry name" value="WDR12/Ytm1"/>
</dbReference>
<evidence type="ECO:0000313" key="10">
    <source>
        <dbReference type="EMBL" id="CAG6660658.1"/>
    </source>
</evidence>
<dbReference type="PANTHER" id="PTHR19855">
    <property type="entry name" value="WD40 REPEAT PROTEIN 12, 37"/>
    <property type="match status" value="1"/>
</dbReference>
<dbReference type="SUPFAM" id="SSF50978">
    <property type="entry name" value="WD40 repeat-like"/>
    <property type="match status" value="1"/>
</dbReference>
<evidence type="ECO:0000256" key="5">
    <source>
        <dbReference type="ARBA" id="ARBA00023242"/>
    </source>
</evidence>
<protein>
    <recommendedName>
        <fullName evidence="6">Ribosome biogenesis protein WDR12 homolog</fullName>
    </recommendedName>
</protein>
<evidence type="ECO:0000256" key="7">
    <source>
        <dbReference type="PROSITE-ProRule" id="PRU00221"/>
    </source>
</evidence>
<feature type="domain" description="NLE" evidence="9">
    <location>
        <begin position="19"/>
        <end position="87"/>
    </location>
</feature>
<evidence type="ECO:0000256" key="1">
    <source>
        <dbReference type="ARBA" id="ARBA00022517"/>
    </source>
</evidence>
<feature type="repeat" description="WD" evidence="7">
    <location>
        <begin position="202"/>
        <end position="234"/>
    </location>
</feature>
<evidence type="ECO:0000256" key="6">
    <source>
        <dbReference type="HAMAP-Rule" id="MF_03029"/>
    </source>
</evidence>
<organism evidence="10">
    <name type="scientific">Cacopsylla melanoneura</name>
    <dbReference type="NCBI Taxonomy" id="428564"/>
    <lineage>
        <taxon>Eukaryota</taxon>
        <taxon>Metazoa</taxon>
        <taxon>Ecdysozoa</taxon>
        <taxon>Arthropoda</taxon>
        <taxon>Hexapoda</taxon>
        <taxon>Insecta</taxon>
        <taxon>Pterygota</taxon>
        <taxon>Neoptera</taxon>
        <taxon>Paraneoptera</taxon>
        <taxon>Hemiptera</taxon>
        <taxon>Sternorrhyncha</taxon>
        <taxon>Psylloidea</taxon>
        <taxon>Psyllidae</taxon>
        <taxon>Psyllinae</taxon>
        <taxon>Cacopsylla</taxon>
    </lineage>
</organism>
<dbReference type="Pfam" id="PF00400">
    <property type="entry name" value="WD40"/>
    <property type="match status" value="7"/>
</dbReference>
<evidence type="ECO:0000256" key="4">
    <source>
        <dbReference type="ARBA" id="ARBA00022737"/>
    </source>
</evidence>
<feature type="region of interest" description="Disordered" evidence="8">
    <location>
        <begin position="240"/>
        <end position="262"/>
    </location>
</feature>
<dbReference type="PANTHER" id="PTHR19855:SF11">
    <property type="entry name" value="RIBOSOME BIOGENESIS PROTEIN WDR12"/>
    <property type="match status" value="1"/>
</dbReference>
<dbReference type="InterPro" id="IPR015943">
    <property type="entry name" value="WD40/YVTN_repeat-like_dom_sf"/>
</dbReference>
<reference evidence="10" key="1">
    <citation type="submission" date="2021-05" db="EMBL/GenBank/DDBJ databases">
        <authorList>
            <person name="Alioto T."/>
            <person name="Alioto T."/>
            <person name="Gomez Garrido J."/>
        </authorList>
    </citation>
    <scope>NUCLEOTIDE SEQUENCE</scope>
</reference>
<dbReference type="InterPro" id="IPR036322">
    <property type="entry name" value="WD40_repeat_dom_sf"/>
</dbReference>
<dbReference type="GO" id="GO:0030687">
    <property type="term" value="C:preribosome, large subunit precursor"/>
    <property type="evidence" value="ECO:0007669"/>
    <property type="project" value="UniProtKB-UniRule"/>
</dbReference>